<gene>
    <name evidence="7" type="ORF">LY89DRAFT_732445</name>
</gene>
<dbReference type="AlphaFoldDB" id="A0A194XFI2"/>
<protein>
    <recommendedName>
        <fullName evidence="6">Wax synthase domain-containing protein</fullName>
    </recommendedName>
</protein>
<comment type="subcellular location">
    <subcellularLocation>
        <location evidence="1">Membrane</location>
        <topology evidence="1">Multi-pass membrane protein</topology>
    </subcellularLocation>
</comment>
<dbReference type="Proteomes" id="UP000070700">
    <property type="component" value="Unassembled WGS sequence"/>
</dbReference>
<sequence length="396" mass="45532">MLESLFPGPQDVLPPTPSWYQHAAVGICILSIFLPPGPIRLSTGLLLLILIIHATFWTYAPTYNEYTVSTTSMTTLFAWIDFVACHDLEHDFWKVEKDAEGHVVEKRVPNGVWEKLKWSTLFWFGYRKIGWNIQVSSISPAVPSDYPRSRFLRQMFLKTIKMYLSLDLASTSLRLLSHSRNNADFFKEPLFTQVLSGWATASRAYFGMSFIYHIAAFIAVLLSLTPLSSWPPINGSFRQNFFSVRQTWGRLWHQFIRRYCTSAGRAVTRICHFKKGGFASRYTQLWIGFVVSALMHAPPAVMWSDRGFWQAMAFLSQPAAIMVEDLVIHCGKVVGLRDNGFIRSVGYLWTFLWFSYSLRFWVATVPAQYAEGDELPSLIKYVIKRFEVKSVYGVEY</sequence>
<dbReference type="OrthoDB" id="1077582at2759"/>
<name>A0A194XFI2_MOLSC</name>
<evidence type="ECO:0000256" key="4">
    <source>
        <dbReference type="ARBA" id="ARBA00023136"/>
    </source>
</evidence>
<accession>A0A194XFI2</accession>
<feature type="domain" description="Wax synthase" evidence="6">
    <location>
        <begin position="230"/>
        <end position="314"/>
    </location>
</feature>
<dbReference type="GO" id="GO:0016020">
    <property type="term" value="C:membrane"/>
    <property type="evidence" value="ECO:0007669"/>
    <property type="project" value="UniProtKB-SubCell"/>
</dbReference>
<dbReference type="GeneID" id="28829408"/>
<evidence type="ECO:0000259" key="6">
    <source>
        <dbReference type="Pfam" id="PF13813"/>
    </source>
</evidence>
<dbReference type="RefSeq" id="XP_018073261.1">
    <property type="nucleotide sequence ID" value="XM_018219682.1"/>
</dbReference>
<feature type="transmembrane region" description="Helical" evidence="5">
    <location>
        <begin position="44"/>
        <end position="60"/>
    </location>
</feature>
<feature type="transmembrane region" description="Helical" evidence="5">
    <location>
        <begin position="210"/>
        <end position="230"/>
    </location>
</feature>
<dbReference type="EMBL" id="KQ947412">
    <property type="protein sequence ID" value="KUJ18906.1"/>
    <property type="molecule type" value="Genomic_DNA"/>
</dbReference>
<keyword evidence="2 5" id="KW-0812">Transmembrane</keyword>
<keyword evidence="3 5" id="KW-1133">Transmembrane helix</keyword>
<evidence type="ECO:0000256" key="1">
    <source>
        <dbReference type="ARBA" id="ARBA00004141"/>
    </source>
</evidence>
<dbReference type="Pfam" id="PF13813">
    <property type="entry name" value="MBOAT_2"/>
    <property type="match status" value="1"/>
</dbReference>
<evidence type="ECO:0000313" key="8">
    <source>
        <dbReference type="Proteomes" id="UP000070700"/>
    </source>
</evidence>
<evidence type="ECO:0000256" key="3">
    <source>
        <dbReference type="ARBA" id="ARBA00022989"/>
    </source>
</evidence>
<dbReference type="InParanoid" id="A0A194XFI2"/>
<reference evidence="7 8" key="1">
    <citation type="submission" date="2015-10" db="EMBL/GenBank/DDBJ databases">
        <title>Full genome of DAOMC 229536 Phialocephala scopiformis, a fungal endophyte of spruce producing the potent anti-insectan compound rugulosin.</title>
        <authorList>
            <consortium name="DOE Joint Genome Institute"/>
            <person name="Walker A.K."/>
            <person name="Frasz S.L."/>
            <person name="Seifert K.A."/>
            <person name="Miller J.D."/>
            <person name="Mondo S.J."/>
            <person name="Labutti K."/>
            <person name="Lipzen A."/>
            <person name="Dockter R."/>
            <person name="Kennedy M."/>
            <person name="Grigoriev I.V."/>
            <person name="Spatafora J.W."/>
        </authorList>
    </citation>
    <scope>NUCLEOTIDE SEQUENCE [LARGE SCALE GENOMIC DNA]</scope>
    <source>
        <strain evidence="7 8">CBS 120377</strain>
    </source>
</reference>
<dbReference type="KEGG" id="psco:LY89DRAFT_732445"/>
<evidence type="ECO:0000313" key="7">
    <source>
        <dbReference type="EMBL" id="KUJ18906.1"/>
    </source>
</evidence>
<keyword evidence="8" id="KW-1185">Reference proteome</keyword>
<proteinExistence type="predicted"/>
<evidence type="ECO:0000256" key="2">
    <source>
        <dbReference type="ARBA" id="ARBA00022692"/>
    </source>
</evidence>
<keyword evidence="4 5" id="KW-0472">Membrane</keyword>
<evidence type="ECO:0000256" key="5">
    <source>
        <dbReference type="SAM" id="Phobius"/>
    </source>
</evidence>
<dbReference type="InterPro" id="IPR032805">
    <property type="entry name" value="Wax_synthase_dom"/>
</dbReference>
<organism evidence="7 8">
    <name type="scientific">Mollisia scopiformis</name>
    <name type="common">Conifer needle endophyte fungus</name>
    <name type="synonym">Phialocephala scopiformis</name>
    <dbReference type="NCBI Taxonomy" id="149040"/>
    <lineage>
        <taxon>Eukaryota</taxon>
        <taxon>Fungi</taxon>
        <taxon>Dikarya</taxon>
        <taxon>Ascomycota</taxon>
        <taxon>Pezizomycotina</taxon>
        <taxon>Leotiomycetes</taxon>
        <taxon>Helotiales</taxon>
        <taxon>Mollisiaceae</taxon>
        <taxon>Mollisia</taxon>
    </lineage>
</organism>